<dbReference type="HOGENOM" id="CLU_1521417_0_0_1"/>
<protein>
    <submittedName>
        <fullName evidence="1">Uncharacterized protein</fullName>
    </submittedName>
</protein>
<dbReference type="Proteomes" id="UP000054196">
    <property type="component" value="Unassembled WGS sequence"/>
</dbReference>
<keyword evidence="2" id="KW-1185">Reference proteome</keyword>
<dbReference type="KEGG" id="psq:PUNSTDRAFT_48124"/>
<name>R7RZ47_PUNST</name>
<evidence type="ECO:0000313" key="2">
    <source>
        <dbReference type="Proteomes" id="UP000054196"/>
    </source>
</evidence>
<gene>
    <name evidence="1" type="ORF">PUNSTDRAFT_48124</name>
</gene>
<reference evidence="2" key="1">
    <citation type="journal article" date="2012" name="Science">
        <title>The Paleozoic origin of enzymatic lignin decomposition reconstructed from 31 fungal genomes.</title>
        <authorList>
            <person name="Floudas D."/>
            <person name="Binder M."/>
            <person name="Riley R."/>
            <person name="Barry K."/>
            <person name="Blanchette R.A."/>
            <person name="Henrissat B."/>
            <person name="Martinez A.T."/>
            <person name="Otillar R."/>
            <person name="Spatafora J.W."/>
            <person name="Yadav J.S."/>
            <person name="Aerts A."/>
            <person name="Benoit I."/>
            <person name="Boyd A."/>
            <person name="Carlson A."/>
            <person name="Copeland A."/>
            <person name="Coutinho P.M."/>
            <person name="de Vries R.P."/>
            <person name="Ferreira P."/>
            <person name="Findley K."/>
            <person name="Foster B."/>
            <person name="Gaskell J."/>
            <person name="Glotzer D."/>
            <person name="Gorecki P."/>
            <person name="Heitman J."/>
            <person name="Hesse C."/>
            <person name="Hori C."/>
            <person name="Igarashi K."/>
            <person name="Jurgens J.A."/>
            <person name="Kallen N."/>
            <person name="Kersten P."/>
            <person name="Kohler A."/>
            <person name="Kuees U."/>
            <person name="Kumar T.K.A."/>
            <person name="Kuo A."/>
            <person name="LaButti K."/>
            <person name="Larrondo L.F."/>
            <person name="Lindquist E."/>
            <person name="Ling A."/>
            <person name="Lombard V."/>
            <person name="Lucas S."/>
            <person name="Lundell T."/>
            <person name="Martin R."/>
            <person name="McLaughlin D.J."/>
            <person name="Morgenstern I."/>
            <person name="Morin E."/>
            <person name="Murat C."/>
            <person name="Nagy L.G."/>
            <person name="Nolan M."/>
            <person name="Ohm R.A."/>
            <person name="Patyshakuliyeva A."/>
            <person name="Rokas A."/>
            <person name="Ruiz-Duenas F.J."/>
            <person name="Sabat G."/>
            <person name="Salamov A."/>
            <person name="Samejima M."/>
            <person name="Schmutz J."/>
            <person name="Slot J.C."/>
            <person name="St John F."/>
            <person name="Stenlid J."/>
            <person name="Sun H."/>
            <person name="Sun S."/>
            <person name="Syed K."/>
            <person name="Tsang A."/>
            <person name="Wiebenga A."/>
            <person name="Young D."/>
            <person name="Pisabarro A."/>
            <person name="Eastwood D.C."/>
            <person name="Martin F."/>
            <person name="Cullen D."/>
            <person name="Grigoriev I.V."/>
            <person name="Hibbett D.S."/>
        </authorList>
    </citation>
    <scope>NUCLEOTIDE SEQUENCE [LARGE SCALE GENOMIC DNA]</scope>
    <source>
        <strain evidence="2">HHB-11173 SS5</strain>
    </source>
</reference>
<dbReference type="AlphaFoldDB" id="R7RZ47"/>
<evidence type="ECO:0000313" key="1">
    <source>
        <dbReference type="EMBL" id="EIN03400.1"/>
    </source>
</evidence>
<organism evidence="1 2">
    <name type="scientific">Punctularia strigosozonata (strain HHB-11173)</name>
    <name type="common">White-rot fungus</name>
    <dbReference type="NCBI Taxonomy" id="741275"/>
    <lineage>
        <taxon>Eukaryota</taxon>
        <taxon>Fungi</taxon>
        <taxon>Dikarya</taxon>
        <taxon>Basidiomycota</taxon>
        <taxon>Agaricomycotina</taxon>
        <taxon>Agaricomycetes</taxon>
        <taxon>Corticiales</taxon>
        <taxon>Punctulariaceae</taxon>
        <taxon>Punctularia</taxon>
    </lineage>
</organism>
<dbReference type="EMBL" id="JH687578">
    <property type="protein sequence ID" value="EIN03400.1"/>
    <property type="molecule type" value="Genomic_DNA"/>
</dbReference>
<sequence length="177" mass="20165">MRVMRNRSVESSIHKKGKKDAWDRISERIGECLRLESMISRLTIQEDKKGMNASRKEYYYKAGDEAKMEAMDVDGMRLEIVGIGSAMLRDEAMHLATADRLPDVVLKRLEGLLDLLNRIPYGGRSASRVDRVFQQERFDVLETFQEGVELFFSGPPVRRAKEGRRIDGPGDDAGRCV</sequence>
<proteinExistence type="predicted"/>
<dbReference type="GeneID" id="18882954"/>
<dbReference type="RefSeq" id="XP_007389369.1">
    <property type="nucleotide sequence ID" value="XM_007389307.1"/>
</dbReference>
<accession>R7RZ47</accession>
<feature type="non-terminal residue" evidence="1">
    <location>
        <position position="177"/>
    </location>
</feature>